<dbReference type="EMBL" id="MU006777">
    <property type="protein sequence ID" value="KAF2645750.1"/>
    <property type="molecule type" value="Genomic_DNA"/>
</dbReference>
<evidence type="ECO:0000313" key="2">
    <source>
        <dbReference type="EMBL" id="KAF2645750.1"/>
    </source>
</evidence>
<feature type="compositionally biased region" description="Basic and acidic residues" evidence="1">
    <location>
        <begin position="160"/>
        <end position="171"/>
    </location>
</feature>
<sequence>MHFEALPPTRHISSTSISLDSATAMLEKYIRNSAKHAHLHPDARISAMGVDFSVNSGAAGGVVLHNLRRVTAGLKGEYLEPEPTPEPEEQAEGASWGGKKGRKSALVNKEAATAEDGEWMSMSEFEREEGQVEVGEVGDRSNAVQEGEDWEADGAKKRKSTSDGKKSDKDARKKAKKERQEQMKKTREKEKEGRSAK</sequence>
<dbReference type="AlphaFoldDB" id="A0A6A6SDX1"/>
<gene>
    <name evidence="2" type="ORF">P280DRAFT_476233</name>
</gene>
<feature type="compositionally biased region" description="Basic and acidic residues" evidence="1">
    <location>
        <begin position="178"/>
        <end position="197"/>
    </location>
</feature>
<protein>
    <submittedName>
        <fullName evidence="2">Uncharacterized protein</fullName>
    </submittedName>
</protein>
<feature type="region of interest" description="Disordered" evidence="1">
    <location>
        <begin position="77"/>
        <end position="197"/>
    </location>
</feature>
<evidence type="ECO:0000256" key="1">
    <source>
        <dbReference type="SAM" id="MobiDB-lite"/>
    </source>
</evidence>
<keyword evidence="3" id="KW-1185">Reference proteome</keyword>
<accession>A0A6A6SDX1</accession>
<proteinExistence type="predicted"/>
<dbReference type="Proteomes" id="UP000799753">
    <property type="component" value="Unassembled WGS sequence"/>
</dbReference>
<organism evidence="2 3">
    <name type="scientific">Massarina eburnea CBS 473.64</name>
    <dbReference type="NCBI Taxonomy" id="1395130"/>
    <lineage>
        <taxon>Eukaryota</taxon>
        <taxon>Fungi</taxon>
        <taxon>Dikarya</taxon>
        <taxon>Ascomycota</taxon>
        <taxon>Pezizomycotina</taxon>
        <taxon>Dothideomycetes</taxon>
        <taxon>Pleosporomycetidae</taxon>
        <taxon>Pleosporales</taxon>
        <taxon>Massarineae</taxon>
        <taxon>Massarinaceae</taxon>
        <taxon>Massarina</taxon>
    </lineage>
</organism>
<evidence type="ECO:0000313" key="3">
    <source>
        <dbReference type="Proteomes" id="UP000799753"/>
    </source>
</evidence>
<name>A0A6A6SDX1_9PLEO</name>
<reference evidence="2" key="1">
    <citation type="journal article" date="2020" name="Stud. Mycol.">
        <title>101 Dothideomycetes genomes: a test case for predicting lifestyles and emergence of pathogens.</title>
        <authorList>
            <person name="Haridas S."/>
            <person name="Albert R."/>
            <person name="Binder M."/>
            <person name="Bloem J."/>
            <person name="Labutti K."/>
            <person name="Salamov A."/>
            <person name="Andreopoulos B."/>
            <person name="Baker S."/>
            <person name="Barry K."/>
            <person name="Bills G."/>
            <person name="Bluhm B."/>
            <person name="Cannon C."/>
            <person name="Castanera R."/>
            <person name="Culley D."/>
            <person name="Daum C."/>
            <person name="Ezra D."/>
            <person name="Gonzalez J."/>
            <person name="Henrissat B."/>
            <person name="Kuo A."/>
            <person name="Liang C."/>
            <person name="Lipzen A."/>
            <person name="Lutzoni F."/>
            <person name="Magnuson J."/>
            <person name="Mondo S."/>
            <person name="Nolan M."/>
            <person name="Ohm R."/>
            <person name="Pangilinan J."/>
            <person name="Park H.-J."/>
            <person name="Ramirez L."/>
            <person name="Alfaro M."/>
            <person name="Sun H."/>
            <person name="Tritt A."/>
            <person name="Yoshinaga Y."/>
            <person name="Zwiers L.-H."/>
            <person name="Turgeon B."/>
            <person name="Goodwin S."/>
            <person name="Spatafora J."/>
            <person name="Crous P."/>
            <person name="Grigoriev I."/>
        </authorList>
    </citation>
    <scope>NUCLEOTIDE SEQUENCE</scope>
    <source>
        <strain evidence="2">CBS 473.64</strain>
    </source>
</reference>
<dbReference type="OrthoDB" id="5426872at2759"/>
<feature type="compositionally biased region" description="Acidic residues" evidence="1">
    <location>
        <begin position="79"/>
        <end position="91"/>
    </location>
</feature>